<dbReference type="Proteomes" id="UP001242368">
    <property type="component" value="Unassembled WGS sequence"/>
</dbReference>
<dbReference type="Gene3D" id="1.10.1380.10">
    <property type="entry name" value="Neutral endopeptidase , domain2"/>
    <property type="match status" value="1"/>
</dbReference>
<comment type="caution">
    <text evidence="2">The sequence shown here is derived from an EMBL/GenBank/DDBJ whole genome shotgun (WGS) entry which is preliminary data.</text>
</comment>
<evidence type="ECO:0000259" key="1">
    <source>
        <dbReference type="Pfam" id="PF05649"/>
    </source>
</evidence>
<reference evidence="3" key="1">
    <citation type="journal article" date="2019" name="Int. J. Syst. Evol. Microbiol.">
        <title>The Global Catalogue of Microorganisms (GCM) 10K type strain sequencing project: providing services to taxonomists for standard genome sequencing and annotation.</title>
        <authorList>
            <consortium name="The Broad Institute Genomics Platform"/>
            <consortium name="The Broad Institute Genome Sequencing Center for Infectious Disease"/>
            <person name="Wu L."/>
            <person name="Ma J."/>
        </authorList>
    </citation>
    <scope>NUCLEOTIDE SEQUENCE [LARGE SCALE GENOMIC DNA]</scope>
    <source>
        <strain evidence="3">CECT 7184</strain>
    </source>
</reference>
<name>A0ABT8D581_9FLAO</name>
<feature type="domain" description="Peptidase M13 N-terminal" evidence="1">
    <location>
        <begin position="1"/>
        <end position="89"/>
    </location>
</feature>
<dbReference type="Pfam" id="PF05649">
    <property type="entry name" value="Peptidase_M13_N"/>
    <property type="match status" value="1"/>
</dbReference>
<dbReference type="RefSeq" id="WP_290365691.1">
    <property type="nucleotide sequence ID" value="NZ_JAUFQU010000096.1"/>
</dbReference>
<keyword evidence="3" id="KW-1185">Reference proteome</keyword>
<dbReference type="InterPro" id="IPR008753">
    <property type="entry name" value="Peptidase_M13_N"/>
</dbReference>
<evidence type="ECO:0000313" key="2">
    <source>
        <dbReference type="EMBL" id="MDN3710590.1"/>
    </source>
</evidence>
<protein>
    <submittedName>
        <fullName evidence="2">M13 family metallopeptidase N-terminal domain-containing protein</fullName>
    </submittedName>
</protein>
<dbReference type="EMBL" id="JAUFQU010000096">
    <property type="protein sequence ID" value="MDN3710590.1"/>
    <property type="molecule type" value="Genomic_DNA"/>
</dbReference>
<evidence type="ECO:0000313" key="3">
    <source>
        <dbReference type="Proteomes" id="UP001242368"/>
    </source>
</evidence>
<accession>A0ABT8D581</accession>
<sequence>MRWTLINKSTGVLTTEIDEANWDFYSKTLTGAVKQRPIEERALQVVNGTVGEALGKLYVEKKFPAEAKEKAKEMIDYVFLAFENRINNLHG</sequence>
<dbReference type="SUPFAM" id="SSF55486">
    <property type="entry name" value="Metalloproteases ('zincins'), catalytic domain"/>
    <property type="match status" value="1"/>
</dbReference>
<organism evidence="2 3">
    <name type="scientific">Paenimyroides ceti</name>
    <dbReference type="NCBI Taxonomy" id="395087"/>
    <lineage>
        <taxon>Bacteria</taxon>
        <taxon>Pseudomonadati</taxon>
        <taxon>Bacteroidota</taxon>
        <taxon>Flavobacteriia</taxon>
        <taxon>Flavobacteriales</taxon>
        <taxon>Flavobacteriaceae</taxon>
        <taxon>Paenimyroides</taxon>
    </lineage>
</organism>
<dbReference type="InterPro" id="IPR042089">
    <property type="entry name" value="Peptidase_M13_dom_2"/>
</dbReference>
<gene>
    <name evidence="2" type="ORF">QW060_27810</name>
</gene>
<proteinExistence type="predicted"/>